<dbReference type="Gene3D" id="3.20.10.10">
    <property type="entry name" value="D-amino Acid Aminotransferase, subunit A, domain 2"/>
    <property type="match status" value="1"/>
</dbReference>
<keyword evidence="5 11" id="KW-0808">Transferase</keyword>
<dbReference type="InterPro" id="IPR033939">
    <property type="entry name" value="BCAT_family"/>
</dbReference>
<keyword evidence="4 11" id="KW-0028">Amino-acid biosynthesis</keyword>
<dbReference type="Pfam" id="PF01063">
    <property type="entry name" value="Aminotran_4"/>
    <property type="match status" value="1"/>
</dbReference>
<evidence type="ECO:0000313" key="12">
    <source>
        <dbReference type="EMBL" id="GFR75507.1"/>
    </source>
</evidence>
<comment type="cofactor">
    <cofactor evidence="1 10">
        <name>pyridoxal 5'-phosphate</name>
        <dbReference type="ChEBI" id="CHEBI:597326"/>
    </cofactor>
</comment>
<sequence length="320" mass="36704">MFICQYSEGSWKLPKITKYEPFEVDPSLRVFHYGQAVFEGMKAYKDEEGRTWMFRPMENIKRFNISSKRLDIPSFPEDVFLSALEKLIALEKDWIQKGEGNALYIRPFVIATDNNIMANSSSAYKFMIICSPVQSYYSGSIKVKIEQHYSRSANGGYGYAKASGNYAGQFYPTKIAIEEGFQQIIWTDSEQHEYLEEAGTMNIFFRIHNTLITSPTSDRILDGITRNSIIALAKQKGIKAEERAIKLQEILEAHHKGTLKEIFGTGTAATITPVSTFGYQSNTYDLQEQQDSYANMFKQLITDIQYNRAEDSFGWRYLVK</sequence>
<dbReference type="PROSITE" id="PS00770">
    <property type="entry name" value="AA_TRANSFER_CLASS_4"/>
    <property type="match status" value="1"/>
</dbReference>
<evidence type="ECO:0000256" key="8">
    <source>
        <dbReference type="PIRSR" id="PIRSR006468-1"/>
    </source>
</evidence>
<dbReference type="InterPro" id="IPR036038">
    <property type="entry name" value="Aminotransferase-like"/>
</dbReference>
<keyword evidence="13" id="KW-1185">Reference proteome</keyword>
<evidence type="ECO:0000256" key="10">
    <source>
        <dbReference type="RuleBase" id="RU004516"/>
    </source>
</evidence>
<evidence type="ECO:0000256" key="6">
    <source>
        <dbReference type="ARBA" id="ARBA00022898"/>
    </source>
</evidence>
<gene>
    <name evidence="12" type="ORF">ElyMa_002190600</name>
</gene>
<dbReference type="AlphaFoldDB" id="A0AAV4FQ79"/>
<feature type="modified residue" description="N6-(pyridoxal phosphate)lysine" evidence="8">
    <location>
        <position position="161"/>
    </location>
</feature>
<comment type="caution">
    <text evidence="12">The sequence shown here is derived from an EMBL/GenBank/DDBJ whole genome shotgun (WGS) entry which is preliminary data.</text>
</comment>
<dbReference type="EC" id="2.6.1.42" evidence="11"/>
<dbReference type="PIRSF" id="PIRSF006468">
    <property type="entry name" value="BCAT1"/>
    <property type="match status" value="1"/>
</dbReference>
<dbReference type="Gene3D" id="3.30.470.10">
    <property type="match status" value="1"/>
</dbReference>
<dbReference type="PANTHER" id="PTHR11825:SF44">
    <property type="entry name" value="BRANCHED-CHAIN-AMINO-ACID AMINOTRANSFERASE"/>
    <property type="match status" value="1"/>
</dbReference>
<protein>
    <recommendedName>
        <fullName evidence="11">Branched-chain-amino-acid aminotransferase</fullName>
        <ecNumber evidence="11">2.6.1.42</ecNumber>
    </recommendedName>
</protein>
<dbReference type="InterPro" id="IPR043132">
    <property type="entry name" value="BCAT-like_C"/>
</dbReference>
<keyword evidence="7 11" id="KW-0100">Branched-chain amino acid biosynthesis</keyword>
<accession>A0AAV4FQ79</accession>
<dbReference type="InterPro" id="IPR043131">
    <property type="entry name" value="BCAT-like_N"/>
</dbReference>
<evidence type="ECO:0000256" key="3">
    <source>
        <dbReference type="ARBA" id="ARBA00022576"/>
    </source>
</evidence>
<dbReference type="NCBIfam" id="NF009897">
    <property type="entry name" value="PRK13357.1"/>
    <property type="match status" value="1"/>
</dbReference>
<evidence type="ECO:0000256" key="11">
    <source>
        <dbReference type="RuleBase" id="RU004517"/>
    </source>
</evidence>
<dbReference type="CDD" id="cd01557">
    <property type="entry name" value="BCAT_beta_family"/>
    <property type="match status" value="1"/>
</dbReference>
<dbReference type="EMBL" id="BMAT01004542">
    <property type="protein sequence ID" value="GFR75507.1"/>
    <property type="molecule type" value="Genomic_DNA"/>
</dbReference>
<evidence type="ECO:0000256" key="9">
    <source>
        <dbReference type="RuleBase" id="RU004106"/>
    </source>
</evidence>
<comment type="catalytic activity">
    <reaction evidence="11">
        <text>L-isoleucine + 2-oxoglutarate = (S)-3-methyl-2-oxopentanoate + L-glutamate</text>
        <dbReference type="Rhea" id="RHEA:24801"/>
        <dbReference type="ChEBI" id="CHEBI:16810"/>
        <dbReference type="ChEBI" id="CHEBI:29985"/>
        <dbReference type="ChEBI" id="CHEBI:35146"/>
        <dbReference type="ChEBI" id="CHEBI:58045"/>
        <dbReference type="EC" id="2.6.1.42"/>
    </reaction>
</comment>
<dbReference type="InterPro" id="IPR001544">
    <property type="entry name" value="Aminotrans_IV"/>
</dbReference>
<evidence type="ECO:0000256" key="5">
    <source>
        <dbReference type="ARBA" id="ARBA00022679"/>
    </source>
</evidence>
<comment type="catalytic activity">
    <reaction evidence="11">
        <text>L-leucine + 2-oxoglutarate = 4-methyl-2-oxopentanoate + L-glutamate</text>
        <dbReference type="Rhea" id="RHEA:18321"/>
        <dbReference type="ChEBI" id="CHEBI:16810"/>
        <dbReference type="ChEBI" id="CHEBI:17865"/>
        <dbReference type="ChEBI" id="CHEBI:29985"/>
        <dbReference type="ChEBI" id="CHEBI:57427"/>
        <dbReference type="EC" id="2.6.1.42"/>
    </reaction>
</comment>
<evidence type="ECO:0000256" key="1">
    <source>
        <dbReference type="ARBA" id="ARBA00001933"/>
    </source>
</evidence>
<proteinExistence type="inferred from homology"/>
<evidence type="ECO:0000313" key="13">
    <source>
        <dbReference type="Proteomes" id="UP000762676"/>
    </source>
</evidence>
<evidence type="ECO:0000256" key="2">
    <source>
        <dbReference type="ARBA" id="ARBA00009320"/>
    </source>
</evidence>
<evidence type="ECO:0000256" key="7">
    <source>
        <dbReference type="ARBA" id="ARBA00023304"/>
    </source>
</evidence>
<dbReference type="NCBIfam" id="TIGR01123">
    <property type="entry name" value="ilvE_II"/>
    <property type="match status" value="1"/>
</dbReference>
<dbReference type="Proteomes" id="UP000762676">
    <property type="component" value="Unassembled WGS sequence"/>
</dbReference>
<dbReference type="InterPro" id="IPR018300">
    <property type="entry name" value="Aminotrans_IV_CS"/>
</dbReference>
<dbReference type="SUPFAM" id="SSF56752">
    <property type="entry name" value="D-aminoacid aminotransferase-like PLP-dependent enzymes"/>
    <property type="match status" value="1"/>
</dbReference>
<keyword evidence="3 11" id="KW-0032">Aminotransferase</keyword>
<dbReference type="GO" id="GO:0004084">
    <property type="term" value="F:branched-chain-amino-acid transaminase activity"/>
    <property type="evidence" value="ECO:0007669"/>
    <property type="project" value="UniProtKB-EC"/>
</dbReference>
<dbReference type="PANTHER" id="PTHR11825">
    <property type="entry name" value="SUBGROUP IIII AMINOTRANSFERASE"/>
    <property type="match status" value="1"/>
</dbReference>
<evidence type="ECO:0000256" key="4">
    <source>
        <dbReference type="ARBA" id="ARBA00022605"/>
    </source>
</evidence>
<comment type="similarity">
    <text evidence="2 9">Belongs to the class-IV pyridoxal-phosphate-dependent aminotransferase family.</text>
</comment>
<dbReference type="InterPro" id="IPR005786">
    <property type="entry name" value="B_amino_transII"/>
</dbReference>
<dbReference type="GO" id="GO:0009082">
    <property type="term" value="P:branched-chain amino acid biosynthetic process"/>
    <property type="evidence" value="ECO:0007669"/>
    <property type="project" value="UniProtKB-KW"/>
</dbReference>
<organism evidence="12 13">
    <name type="scientific">Elysia marginata</name>
    <dbReference type="NCBI Taxonomy" id="1093978"/>
    <lineage>
        <taxon>Eukaryota</taxon>
        <taxon>Metazoa</taxon>
        <taxon>Spiralia</taxon>
        <taxon>Lophotrochozoa</taxon>
        <taxon>Mollusca</taxon>
        <taxon>Gastropoda</taxon>
        <taxon>Heterobranchia</taxon>
        <taxon>Euthyneura</taxon>
        <taxon>Panpulmonata</taxon>
        <taxon>Sacoglossa</taxon>
        <taxon>Placobranchoidea</taxon>
        <taxon>Plakobranchidae</taxon>
        <taxon>Elysia</taxon>
    </lineage>
</organism>
<dbReference type="GO" id="GO:0008652">
    <property type="term" value="P:amino acid biosynthetic process"/>
    <property type="evidence" value="ECO:0007669"/>
    <property type="project" value="UniProtKB-KW"/>
</dbReference>
<comment type="catalytic activity">
    <reaction evidence="11">
        <text>L-valine + 2-oxoglutarate = 3-methyl-2-oxobutanoate + L-glutamate</text>
        <dbReference type="Rhea" id="RHEA:24813"/>
        <dbReference type="ChEBI" id="CHEBI:11851"/>
        <dbReference type="ChEBI" id="CHEBI:16810"/>
        <dbReference type="ChEBI" id="CHEBI:29985"/>
        <dbReference type="ChEBI" id="CHEBI:57762"/>
        <dbReference type="EC" id="2.6.1.42"/>
    </reaction>
</comment>
<keyword evidence="6 10" id="KW-0663">Pyridoxal phosphate</keyword>
<name>A0AAV4FQ79_9GAST</name>
<reference evidence="12 13" key="1">
    <citation type="journal article" date="2021" name="Elife">
        <title>Chloroplast acquisition without the gene transfer in kleptoplastic sea slugs, Plakobranchus ocellatus.</title>
        <authorList>
            <person name="Maeda T."/>
            <person name="Takahashi S."/>
            <person name="Yoshida T."/>
            <person name="Shimamura S."/>
            <person name="Takaki Y."/>
            <person name="Nagai Y."/>
            <person name="Toyoda A."/>
            <person name="Suzuki Y."/>
            <person name="Arimoto A."/>
            <person name="Ishii H."/>
            <person name="Satoh N."/>
            <person name="Nishiyama T."/>
            <person name="Hasebe M."/>
            <person name="Maruyama T."/>
            <person name="Minagawa J."/>
            <person name="Obokata J."/>
            <person name="Shigenobu S."/>
        </authorList>
    </citation>
    <scope>NUCLEOTIDE SEQUENCE [LARGE SCALE GENOMIC DNA]</scope>
</reference>